<keyword evidence="7" id="KW-1278">Translocase</keyword>
<dbReference type="Proteomes" id="UP000245934">
    <property type="component" value="Unassembled WGS sequence"/>
</dbReference>
<evidence type="ECO:0000256" key="5">
    <source>
        <dbReference type="ARBA" id="ARBA00022741"/>
    </source>
</evidence>
<comment type="similarity">
    <text evidence="2 10">Belongs to the ABC transporter superfamily.</text>
</comment>
<keyword evidence="5 10" id="KW-0547">Nucleotide-binding</keyword>
<evidence type="ECO:0000256" key="7">
    <source>
        <dbReference type="ARBA" id="ARBA00022967"/>
    </source>
</evidence>
<evidence type="ECO:0000313" key="13">
    <source>
        <dbReference type="Proteomes" id="UP000245934"/>
    </source>
</evidence>
<dbReference type="Pfam" id="PF00005">
    <property type="entry name" value="ABC_tran"/>
    <property type="match status" value="1"/>
</dbReference>
<dbReference type="EMBL" id="QGMZ01000012">
    <property type="protein sequence ID" value="PWR75129.1"/>
    <property type="molecule type" value="Genomic_DNA"/>
</dbReference>
<dbReference type="GO" id="GO:0006824">
    <property type="term" value="P:cobalt ion transport"/>
    <property type="evidence" value="ECO:0007669"/>
    <property type="project" value="InterPro"/>
</dbReference>
<keyword evidence="4 10" id="KW-1003">Cell membrane</keyword>
<evidence type="ECO:0000256" key="1">
    <source>
        <dbReference type="ARBA" id="ARBA00004202"/>
    </source>
</evidence>
<dbReference type="AlphaFoldDB" id="A0A2V2N5N7"/>
<evidence type="ECO:0000256" key="4">
    <source>
        <dbReference type="ARBA" id="ARBA00022475"/>
    </source>
</evidence>
<dbReference type="InterPro" id="IPR003439">
    <property type="entry name" value="ABC_transporter-like_ATP-bd"/>
</dbReference>
<dbReference type="InterPro" id="IPR015856">
    <property type="entry name" value="ABC_transpr_CbiO/EcfA_su"/>
</dbReference>
<comment type="caution">
    <text evidence="12">The sequence shown here is derived from an EMBL/GenBank/DDBJ whole genome shotgun (WGS) entry which is preliminary data.</text>
</comment>
<comment type="function">
    <text evidence="9">Probably part of an ABC transporter complex. Responsible for energy coupling to the transport system.</text>
</comment>
<reference evidence="12 13" key="1">
    <citation type="submission" date="2018-05" db="EMBL/GenBank/DDBJ databases">
        <title>Draft genome of Methanospirillum stamsii Pt1.</title>
        <authorList>
            <person name="Dueholm M.S."/>
            <person name="Nielsen P.H."/>
            <person name="Bakmann L.F."/>
            <person name="Otzen D.E."/>
        </authorList>
    </citation>
    <scope>NUCLEOTIDE SEQUENCE [LARGE SCALE GENOMIC DNA]</scope>
    <source>
        <strain evidence="12 13">Pt1</strain>
    </source>
</reference>
<dbReference type="SMART" id="SM00382">
    <property type="entry name" value="AAA"/>
    <property type="match status" value="1"/>
</dbReference>
<dbReference type="Pfam" id="PF25211">
    <property type="entry name" value="DUF7839"/>
    <property type="match status" value="1"/>
</dbReference>
<accession>A0A2V2N5N7</accession>
<comment type="subcellular location">
    <subcellularLocation>
        <location evidence="1 10">Cell membrane</location>
        <topology evidence="1 10">Peripheral membrane protein</topology>
    </subcellularLocation>
</comment>
<dbReference type="OrthoDB" id="18209at2157"/>
<dbReference type="PANTHER" id="PTHR43553">
    <property type="entry name" value="HEAVY METAL TRANSPORTER"/>
    <property type="match status" value="1"/>
</dbReference>
<dbReference type="GO" id="GO:0005524">
    <property type="term" value="F:ATP binding"/>
    <property type="evidence" value="ECO:0007669"/>
    <property type="project" value="UniProtKB-UniRule"/>
</dbReference>
<dbReference type="SUPFAM" id="SSF52540">
    <property type="entry name" value="P-loop containing nucleoside triphosphate hydrolases"/>
    <property type="match status" value="1"/>
</dbReference>
<dbReference type="PANTHER" id="PTHR43553:SF24">
    <property type="entry name" value="ENERGY-COUPLING FACTOR TRANSPORTER ATP-BINDING PROTEIN ECFA1"/>
    <property type="match status" value="1"/>
</dbReference>
<evidence type="ECO:0000256" key="2">
    <source>
        <dbReference type="ARBA" id="ARBA00005417"/>
    </source>
</evidence>
<feature type="domain" description="ABC transporter" evidence="11">
    <location>
        <begin position="5"/>
        <end position="240"/>
    </location>
</feature>
<dbReference type="GO" id="GO:0016887">
    <property type="term" value="F:ATP hydrolysis activity"/>
    <property type="evidence" value="ECO:0007669"/>
    <property type="project" value="InterPro"/>
</dbReference>
<evidence type="ECO:0000256" key="8">
    <source>
        <dbReference type="ARBA" id="ARBA00023136"/>
    </source>
</evidence>
<evidence type="ECO:0000313" key="12">
    <source>
        <dbReference type="EMBL" id="PWR75129.1"/>
    </source>
</evidence>
<evidence type="ECO:0000256" key="10">
    <source>
        <dbReference type="RuleBase" id="RU364103"/>
    </source>
</evidence>
<dbReference type="PROSITE" id="PS00211">
    <property type="entry name" value="ABC_TRANSPORTER_1"/>
    <property type="match status" value="1"/>
</dbReference>
<dbReference type="InterPro" id="IPR050095">
    <property type="entry name" value="ECF_ABC_transporter_ATP-bd"/>
</dbReference>
<dbReference type="GeneID" id="97609064"/>
<protein>
    <recommendedName>
        <fullName evidence="10">ABC transporter ATP-binding protein</fullName>
    </recommendedName>
</protein>
<evidence type="ECO:0000259" key="11">
    <source>
        <dbReference type="PROSITE" id="PS50893"/>
    </source>
</evidence>
<name>A0A2V2N5N7_9EURY</name>
<keyword evidence="13" id="KW-1185">Reference proteome</keyword>
<dbReference type="CDD" id="cd03225">
    <property type="entry name" value="ABC_cobalt_CbiO_domain1"/>
    <property type="match status" value="1"/>
</dbReference>
<keyword evidence="3 10" id="KW-0813">Transport</keyword>
<evidence type="ECO:0000256" key="6">
    <source>
        <dbReference type="ARBA" id="ARBA00022840"/>
    </source>
</evidence>
<dbReference type="Gene3D" id="3.40.50.300">
    <property type="entry name" value="P-loop containing nucleotide triphosphate hydrolases"/>
    <property type="match status" value="1"/>
</dbReference>
<dbReference type="InterPro" id="IPR057161">
    <property type="entry name" value="DUF7839"/>
</dbReference>
<dbReference type="RefSeq" id="WP_109940207.1">
    <property type="nucleotide sequence ID" value="NZ_CP176366.1"/>
</dbReference>
<evidence type="ECO:0000256" key="9">
    <source>
        <dbReference type="ARBA" id="ARBA00025157"/>
    </source>
</evidence>
<dbReference type="InterPro" id="IPR027417">
    <property type="entry name" value="P-loop_NTPase"/>
</dbReference>
<keyword evidence="6 10" id="KW-0067">ATP-binding</keyword>
<dbReference type="GO" id="GO:0043190">
    <property type="term" value="C:ATP-binding cassette (ABC) transporter complex"/>
    <property type="evidence" value="ECO:0007669"/>
    <property type="project" value="TreeGrafter"/>
</dbReference>
<dbReference type="InterPro" id="IPR003593">
    <property type="entry name" value="AAA+_ATPase"/>
</dbReference>
<evidence type="ECO:0000256" key="3">
    <source>
        <dbReference type="ARBA" id="ARBA00022448"/>
    </source>
</evidence>
<organism evidence="12 13">
    <name type="scientific">Methanospirillum stamsii</name>
    <dbReference type="NCBI Taxonomy" id="1277351"/>
    <lineage>
        <taxon>Archaea</taxon>
        <taxon>Methanobacteriati</taxon>
        <taxon>Methanobacteriota</taxon>
        <taxon>Stenosarchaea group</taxon>
        <taxon>Methanomicrobia</taxon>
        <taxon>Methanomicrobiales</taxon>
        <taxon>Methanospirillaceae</taxon>
        <taxon>Methanospirillum</taxon>
    </lineage>
</organism>
<dbReference type="FunFam" id="3.40.50.300:FF:000224">
    <property type="entry name" value="Energy-coupling factor transporter ATP-binding protein EcfA"/>
    <property type="match status" value="1"/>
</dbReference>
<proteinExistence type="inferred from homology"/>
<dbReference type="PROSITE" id="PS50893">
    <property type="entry name" value="ABC_TRANSPORTER_2"/>
    <property type="match status" value="1"/>
</dbReference>
<sequence length="393" mass="43258">MKSLIEIQNISYCYSQNSPAIHKINLSIQSGEKIALVGSNGAGKSTLLLTLNGMLEPKKGHISFQGTPISYDRRALRIIRQKIGFVFQDPDVQIVAPTVWQDVAFGPTNLDYPEDKIREVVQEALRKVGLEGFDKRPPYHLSGGEKKRVAIAGVLAMDPEVLILDEPTSMLDPAGSEDIMDLLDELNHQGKTIIISTHDVELAYPWADRIILMENGGIIASGTPENAFSDKELVKRARLKTPILLELCQELAARGIKNGGRLPTTVLDIIRIIENEHHGTIRLSENGYGIIHVGDVDLQSGEKVNALVKKMHHDTIGVMGSRAKICARQWGINPDISYAVIDKCILQAMNGKSSLILTTAGMVSRVIERVTHFNQTNNRSIPVQKIISEDPTG</sequence>
<dbReference type="InterPro" id="IPR005876">
    <property type="entry name" value="Co_trans_ATP-bd"/>
</dbReference>
<dbReference type="InterPro" id="IPR017871">
    <property type="entry name" value="ABC_transporter-like_CS"/>
</dbReference>
<dbReference type="GO" id="GO:0042626">
    <property type="term" value="F:ATPase-coupled transmembrane transporter activity"/>
    <property type="evidence" value="ECO:0007669"/>
    <property type="project" value="TreeGrafter"/>
</dbReference>
<keyword evidence="8 10" id="KW-0472">Membrane</keyword>
<comment type="function">
    <text evidence="10">Part of an ABC transporter complex. Responsible for energy coupling to the transport system.</text>
</comment>
<gene>
    <name evidence="12" type="ORF">DLD82_05990</name>
</gene>
<dbReference type="NCBIfam" id="TIGR01166">
    <property type="entry name" value="cbiO"/>
    <property type="match status" value="1"/>
</dbReference>